<dbReference type="InterPro" id="IPR028889">
    <property type="entry name" value="USP"/>
</dbReference>
<dbReference type="SUPFAM" id="SSF54001">
    <property type="entry name" value="Cysteine proteinases"/>
    <property type="match status" value="1"/>
</dbReference>
<keyword evidence="3" id="KW-1185">Reference proteome</keyword>
<evidence type="ECO:0000313" key="3">
    <source>
        <dbReference type="Proteomes" id="UP001469553"/>
    </source>
</evidence>
<dbReference type="InterPro" id="IPR001394">
    <property type="entry name" value="Peptidase_C19_UCH"/>
</dbReference>
<dbReference type="GO" id="GO:0016787">
    <property type="term" value="F:hydrolase activity"/>
    <property type="evidence" value="ECO:0007669"/>
    <property type="project" value="UniProtKB-KW"/>
</dbReference>
<reference evidence="2 3" key="1">
    <citation type="submission" date="2021-06" db="EMBL/GenBank/DDBJ databases">
        <authorList>
            <person name="Palmer J.M."/>
        </authorList>
    </citation>
    <scope>NUCLEOTIDE SEQUENCE [LARGE SCALE GENOMIC DNA]</scope>
    <source>
        <strain evidence="2 3">AS_MEX2019</strain>
        <tissue evidence="2">Muscle</tissue>
    </source>
</reference>
<dbReference type="EMBL" id="JAHRIP010084689">
    <property type="protein sequence ID" value="MEQ2313390.1"/>
    <property type="molecule type" value="Genomic_DNA"/>
</dbReference>
<evidence type="ECO:0000259" key="1">
    <source>
        <dbReference type="PROSITE" id="PS50235"/>
    </source>
</evidence>
<keyword evidence="2" id="KW-0378">Hydrolase</keyword>
<dbReference type="PROSITE" id="PS00972">
    <property type="entry name" value="USP_1"/>
    <property type="match status" value="1"/>
</dbReference>
<evidence type="ECO:0000313" key="2">
    <source>
        <dbReference type="EMBL" id="MEQ2313390.1"/>
    </source>
</evidence>
<dbReference type="InterPro" id="IPR038765">
    <property type="entry name" value="Papain-like_cys_pep_sf"/>
</dbReference>
<dbReference type="Proteomes" id="UP001469553">
    <property type="component" value="Unassembled WGS sequence"/>
</dbReference>
<proteinExistence type="predicted"/>
<protein>
    <submittedName>
        <fullName evidence="2">Ubiquitin carboxyl-terminal hydrolase 5</fullName>
    </submittedName>
</protein>
<dbReference type="Gene3D" id="3.90.70.10">
    <property type="entry name" value="Cysteine proteinases"/>
    <property type="match status" value="1"/>
</dbReference>
<dbReference type="InterPro" id="IPR018200">
    <property type="entry name" value="USP_CS"/>
</dbReference>
<feature type="non-terminal residue" evidence="2">
    <location>
        <position position="1"/>
    </location>
</feature>
<gene>
    <name evidence="2" type="primary">USP5_1</name>
    <name evidence="2" type="ORF">AMECASPLE_001514</name>
</gene>
<sequence>TERTMTELEIAVNQRVGEWEVIQESGTTLKPLFGTGLTGMKNLGNSCYLNSVMQVLFTIPDFQSTYVSNIDKIIDEAPNDPTQDFKTQV</sequence>
<dbReference type="PROSITE" id="PS50235">
    <property type="entry name" value="USP_3"/>
    <property type="match status" value="1"/>
</dbReference>
<comment type="caution">
    <text evidence="2">The sequence shown here is derived from an EMBL/GenBank/DDBJ whole genome shotgun (WGS) entry which is preliminary data.</text>
</comment>
<name>A0ABV1A4S2_9TELE</name>
<feature type="domain" description="USP" evidence="1">
    <location>
        <begin position="38"/>
        <end position="89"/>
    </location>
</feature>
<dbReference type="Pfam" id="PF00443">
    <property type="entry name" value="UCH"/>
    <property type="match status" value="1"/>
</dbReference>
<organism evidence="2 3">
    <name type="scientific">Ameca splendens</name>
    <dbReference type="NCBI Taxonomy" id="208324"/>
    <lineage>
        <taxon>Eukaryota</taxon>
        <taxon>Metazoa</taxon>
        <taxon>Chordata</taxon>
        <taxon>Craniata</taxon>
        <taxon>Vertebrata</taxon>
        <taxon>Euteleostomi</taxon>
        <taxon>Actinopterygii</taxon>
        <taxon>Neopterygii</taxon>
        <taxon>Teleostei</taxon>
        <taxon>Neoteleostei</taxon>
        <taxon>Acanthomorphata</taxon>
        <taxon>Ovalentaria</taxon>
        <taxon>Atherinomorphae</taxon>
        <taxon>Cyprinodontiformes</taxon>
        <taxon>Goodeidae</taxon>
        <taxon>Ameca</taxon>
    </lineage>
</organism>
<accession>A0ABV1A4S2</accession>